<reference evidence="1" key="1">
    <citation type="journal article" date="2023" name="Science">
        <title>Genome structures resolve the early diversification of teleost fishes.</title>
        <authorList>
            <person name="Parey E."/>
            <person name="Louis A."/>
            <person name="Montfort J."/>
            <person name="Bouchez O."/>
            <person name="Roques C."/>
            <person name="Iampietro C."/>
            <person name="Lluch J."/>
            <person name="Castinel A."/>
            <person name="Donnadieu C."/>
            <person name="Desvignes T."/>
            <person name="Floi Bucao C."/>
            <person name="Jouanno E."/>
            <person name="Wen M."/>
            <person name="Mejri S."/>
            <person name="Dirks R."/>
            <person name="Jansen H."/>
            <person name="Henkel C."/>
            <person name="Chen W.J."/>
            <person name="Zahm M."/>
            <person name="Cabau C."/>
            <person name="Klopp C."/>
            <person name="Thompson A.W."/>
            <person name="Robinson-Rechavi M."/>
            <person name="Braasch I."/>
            <person name="Lecointre G."/>
            <person name="Bobe J."/>
            <person name="Postlethwait J.H."/>
            <person name="Berthelot C."/>
            <person name="Roest Crollius H."/>
            <person name="Guiguen Y."/>
        </authorList>
    </citation>
    <scope>NUCLEOTIDE SEQUENCE</scope>
    <source>
        <strain evidence="1">WJC10195</strain>
    </source>
</reference>
<comment type="caution">
    <text evidence="1">The sequence shown here is derived from an EMBL/GenBank/DDBJ whole genome shotgun (WGS) entry which is preliminary data.</text>
</comment>
<dbReference type="AlphaFoldDB" id="A0A9Q1F9P0"/>
<name>A0A9Q1F9P0_SYNKA</name>
<accession>A0A9Q1F9P0</accession>
<evidence type="ECO:0000313" key="2">
    <source>
        <dbReference type="Proteomes" id="UP001152622"/>
    </source>
</evidence>
<dbReference type="Proteomes" id="UP001152622">
    <property type="component" value="Chromosome 7"/>
</dbReference>
<sequence length="90" mass="10113">MKFEKRWFEIISEADSPVQIERDSGRLYMAESFKSPADVMIKVHNLKVIQKSFSAPLSSLMHAQSSVGARAPVQGPRMCGRGLRPCCQCR</sequence>
<gene>
    <name evidence="1" type="ORF">SKAU_G00215210</name>
</gene>
<protein>
    <submittedName>
        <fullName evidence="1">Uncharacterized protein</fullName>
    </submittedName>
</protein>
<proteinExistence type="predicted"/>
<dbReference type="OrthoDB" id="6252479at2759"/>
<evidence type="ECO:0000313" key="1">
    <source>
        <dbReference type="EMBL" id="KAJ8353954.1"/>
    </source>
</evidence>
<dbReference type="EMBL" id="JAINUF010000007">
    <property type="protein sequence ID" value="KAJ8353954.1"/>
    <property type="molecule type" value="Genomic_DNA"/>
</dbReference>
<organism evidence="1 2">
    <name type="scientific">Synaphobranchus kaupii</name>
    <name type="common">Kaup's arrowtooth eel</name>
    <dbReference type="NCBI Taxonomy" id="118154"/>
    <lineage>
        <taxon>Eukaryota</taxon>
        <taxon>Metazoa</taxon>
        <taxon>Chordata</taxon>
        <taxon>Craniata</taxon>
        <taxon>Vertebrata</taxon>
        <taxon>Euteleostomi</taxon>
        <taxon>Actinopterygii</taxon>
        <taxon>Neopterygii</taxon>
        <taxon>Teleostei</taxon>
        <taxon>Anguilliformes</taxon>
        <taxon>Synaphobranchidae</taxon>
        <taxon>Synaphobranchus</taxon>
    </lineage>
</organism>
<keyword evidence="2" id="KW-1185">Reference proteome</keyword>